<keyword evidence="2" id="KW-0408">Iron</keyword>
<keyword evidence="1" id="KW-0479">Metal-binding</keyword>
<keyword evidence="6" id="KW-1185">Reference proteome</keyword>
<dbReference type="GO" id="GO:0016491">
    <property type="term" value="F:oxidoreductase activity"/>
    <property type="evidence" value="ECO:0007669"/>
    <property type="project" value="InterPro"/>
</dbReference>
<organism evidence="5 6">
    <name type="scientific">Stygiobacter electus</name>
    <dbReference type="NCBI Taxonomy" id="3032292"/>
    <lineage>
        <taxon>Bacteria</taxon>
        <taxon>Pseudomonadati</taxon>
        <taxon>Ignavibacteriota</taxon>
        <taxon>Ignavibacteria</taxon>
        <taxon>Ignavibacteriales</taxon>
        <taxon>Melioribacteraceae</taxon>
        <taxon>Stygiobacter</taxon>
    </lineage>
</organism>
<dbReference type="SUPFAM" id="SSF46548">
    <property type="entry name" value="alpha-helical ferredoxin"/>
    <property type="match status" value="2"/>
</dbReference>
<dbReference type="InterPro" id="IPR017701">
    <property type="entry name" value="Se_rdtase_YgfK"/>
</dbReference>
<dbReference type="PROSITE" id="PS00198">
    <property type="entry name" value="4FE4S_FER_1"/>
    <property type="match status" value="1"/>
</dbReference>
<feature type="domain" description="4Fe-4S ferredoxin-type" evidence="4">
    <location>
        <begin position="922"/>
        <end position="951"/>
    </location>
</feature>
<dbReference type="RefSeq" id="WP_321536556.1">
    <property type="nucleotide sequence ID" value="NZ_JARGDL010000018.1"/>
</dbReference>
<dbReference type="InterPro" id="IPR023753">
    <property type="entry name" value="FAD/NAD-binding_dom"/>
</dbReference>
<reference evidence="5" key="1">
    <citation type="submission" date="2023-03" db="EMBL/GenBank/DDBJ databases">
        <title>Stygiobacter electus gen. nov., sp. nov., facultatively anaerobic thermotolerant bacterium of the class Ignavibacteria from a well of Yessentuki mineral water deposit.</title>
        <authorList>
            <person name="Podosokorskaya O.A."/>
            <person name="Elcheninov A.G."/>
            <person name="Petrova N.F."/>
            <person name="Zavarzina D.G."/>
            <person name="Kublanov I.V."/>
            <person name="Merkel A.Y."/>
        </authorList>
    </citation>
    <scope>NUCLEOTIDE SEQUENCE</scope>
    <source>
        <strain evidence="5">09-Me</strain>
    </source>
</reference>
<evidence type="ECO:0000313" key="6">
    <source>
        <dbReference type="Proteomes" id="UP001221302"/>
    </source>
</evidence>
<comment type="caution">
    <text evidence="5">The sequence shown here is derived from an EMBL/GenBank/DDBJ whole genome shotgun (WGS) entry which is preliminary data.</text>
</comment>
<dbReference type="SUPFAM" id="SSF51395">
    <property type="entry name" value="FMN-linked oxidoreductases"/>
    <property type="match status" value="1"/>
</dbReference>
<dbReference type="InterPro" id="IPR036188">
    <property type="entry name" value="FAD/NAD-bd_sf"/>
</dbReference>
<dbReference type="Pfam" id="PF07992">
    <property type="entry name" value="Pyr_redox_2"/>
    <property type="match status" value="1"/>
</dbReference>
<dbReference type="InterPro" id="IPR017900">
    <property type="entry name" value="4Fe4S_Fe_S_CS"/>
</dbReference>
<dbReference type="InterPro" id="IPR028261">
    <property type="entry name" value="DPD_II"/>
</dbReference>
<proteinExistence type="predicted"/>
<dbReference type="AlphaFoldDB" id="A0AAE3P204"/>
<dbReference type="GO" id="GO:0046872">
    <property type="term" value="F:metal ion binding"/>
    <property type="evidence" value="ECO:0007669"/>
    <property type="project" value="UniProtKB-KW"/>
</dbReference>
<dbReference type="EMBL" id="JARGDL010000018">
    <property type="protein sequence ID" value="MDF1612785.1"/>
    <property type="molecule type" value="Genomic_DNA"/>
</dbReference>
<dbReference type="InterPro" id="IPR009051">
    <property type="entry name" value="Helical_ferredxn"/>
</dbReference>
<dbReference type="Proteomes" id="UP001221302">
    <property type="component" value="Unassembled WGS sequence"/>
</dbReference>
<dbReference type="SUPFAM" id="SSF51971">
    <property type="entry name" value="Nucleotide-binding domain"/>
    <property type="match status" value="1"/>
</dbReference>
<dbReference type="PANTHER" id="PTHR42783:SF3">
    <property type="entry name" value="GLUTAMATE SYNTHASE [NADPH] SMALL CHAIN-RELATED"/>
    <property type="match status" value="1"/>
</dbReference>
<evidence type="ECO:0000256" key="2">
    <source>
        <dbReference type="ARBA" id="ARBA00023004"/>
    </source>
</evidence>
<evidence type="ECO:0000259" key="4">
    <source>
        <dbReference type="PROSITE" id="PS51379"/>
    </source>
</evidence>
<dbReference type="Gene3D" id="3.50.50.60">
    <property type="entry name" value="FAD/NAD(P)-binding domain"/>
    <property type="match status" value="2"/>
</dbReference>
<dbReference type="Gene3D" id="3.30.70.20">
    <property type="match status" value="1"/>
</dbReference>
<evidence type="ECO:0000313" key="5">
    <source>
        <dbReference type="EMBL" id="MDF1612785.1"/>
    </source>
</evidence>
<dbReference type="PANTHER" id="PTHR42783">
    <property type="entry name" value="GLUTAMATE SYNTHASE [NADPH] SMALL CHAIN"/>
    <property type="match status" value="1"/>
</dbReference>
<keyword evidence="3" id="KW-0411">Iron-sulfur</keyword>
<dbReference type="PRINTS" id="PR00419">
    <property type="entry name" value="ADXRDTASE"/>
</dbReference>
<evidence type="ECO:0000256" key="3">
    <source>
        <dbReference type="ARBA" id="ARBA00023014"/>
    </source>
</evidence>
<dbReference type="GO" id="GO:0051536">
    <property type="term" value="F:iron-sulfur cluster binding"/>
    <property type="evidence" value="ECO:0007669"/>
    <property type="project" value="UniProtKB-KW"/>
</dbReference>
<protein>
    <submittedName>
        <fullName evidence="5">Selenate reductase subunit YgfK</fullName>
    </submittedName>
</protein>
<evidence type="ECO:0000256" key="1">
    <source>
        <dbReference type="ARBA" id="ARBA00022723"/>
    </source>
</evidence>
<gene>
    <name evidence="5" type="primary">ygfK</name>
    <name evidence="5" type="ORF">P0M35_11535</name>
</gene>
<sequence>MKRKITMLDEMKPLSFDSILNQIFSEYKLHSSIFGIKSINFFKLTDRNGISFLNHKLELPIGPAAGPHTQMTQNIISAYLTGGRFFELKTVQKMDELKIDRPCIDAEDEGYNVEWSQELKLEQSYDEYLKAWIFLHIIKEFFGLSDNDEPGFIFNMSVGYDLEGIKTKRMDRFIEQLKNAELSNLFADYKNKLINFIYNEFNGDKKLIKTIENISPHISNSVTLSTMHGCPPNEIESIVKYLIKEKNLHTYVKLNPTLLGYDFVKNTLENLGYKKIFLDKHSFENDLQWNDAVTMLQRLKAFAKENGKEFGVKLSNTLAVKNKKQKMPGNEMYMSGRALFPLTINLASKIAEQFNGEINISFSGGASINNTKDILEVGIKPVTFATELLKPGGYNRLRQIAEGLKEFQINKVDRIDLQKLKNLADDSLNNQLYKKETRTVESIKVPVKLETFDCFIAPCKVACPIHQDVPEYIRLVEEGKFEEALQVITDKNPLPHITGYVCDHQCMYHCTRIDYDEAVKIRDIKKEAALNGYQNFVKNLSVKEINNNLKVAIIGAGPSGLSAAYFLAKSGFDVTIFEKNMNAGGIVQNVLPQFRLPQSAIDNDIKFIEQFGVRFIFGVNESFSINKLKQEGYKYIYIAIGAEKSNKLKITSDKKILNAIDFLWNYHHNTNITLGKNVAIIGGGNSAMDSARVAKRCNGVENVFLIYRRTKEYMPADREEFEAALDDGVIFKELLLPYDFTNGKLICQKMMLSEIEADGRQSVIPIDGEFEELDIDSIISAIGESVDTEILESNKIKIIRNKADLNPLTNETNIENVFIGGDAANGPATVVEAIAHGRKVADAILKKENLSYPSINFNYYHKTDFSQFNLSKGKVEWVKTEMTEEATRCLSCNTICNKCVDVCPNRANVEINVNHSTFKDVNQILHINSLCNECGNCETFCPHDGAPYKDKFTLFNTVDELKQSKNNGFVVLNEEKQFKVISRINGDIFEFNDLLNTDKKFDSYITFIKTVMENYSYLIPS</sequence>
<dbReference type="InterPro" id="IPR017896">
    <property type="entry name" value="4Fe4S_Fe-S-bd"/>
</dbReference>
<name>A0AAE3P204_9BACT</name>
<dbReference type="NCBIfam" id="TIGR03315">
    <property type="entry name" value="Se_ygfK"/>
    <property type="match status" value="1"/>
</dbReference>
<dbReference type="Pfam" id="PF14691">
    <property type="entry name" value="Fer4_20"/>
    <property type="match status" value="1"/>
</dbReference>
<accession>A0AAE3P204</accession>
<dbReference type="PROSITE" id="PS51379">
    <property type="entry name" value="4FE4S_FER_2"/>
    <property type="match status" value="1"/>
</dbReference>
<dbReference type="Gene3D" id="1.10.1060.10">
    <property type="entry name" value="Alpha-helical ferredoxin"/>
    <property type="match status" value="1"/>
</dbReference>